<dbReference type="Pfam" id="PF26342">
    <property type="entry name" value="TP_1001_2nd"/>
    <property type="match status" value="1"/>
</dbReference>
<dbReference type="STRING" id="907348.TresaDRAFT_1383"/>
<keyword evidence="2" id="KW-0472">Membrane</keyword>
<dbReference type="InterPro" id="IPR058683">
    <property type="entry name" value="TP_1001-like_C"/>
</dbReference>
<evidence type="ECO:0000256" key="1">
    <source>
        <dbReference type="SAM" id="MobiDB-lite"/>
    </source>
</evidence>
<dbReference type="PATRIC" id="fig|907348.3.peg.1155"/>
<protein>
    <recommendedName>
        <fullName evidence="3">TP-1001-like C-terminal domain-containing protein</fullName>
    </recommendedName>
</protein>
<dbReference type="AlphaFoldDB" id="H7EJW0"/>
<evidence type="ECO:0000313" key="5">
    <source>
        <dbReference type="Proteomes" id="UP000003571"/>
    </source>
</evidence>
<keyword evidence="2" id="KW-1133">Transmembrane helix</keyword>
<organism evidence="4 5">
    <name type="scientific">Treponema saccharophilum DSM 2985</name>
    <dbReference type="NCBI Taxonomy" id="907348"/>
    <lineage>
        <taxon>Bacteria</taxon>
        <taxon>Pseudomonadati</taxon>
        <taxon>Spirochaetota</taxon>
        <taxon>Spirochaetia</taxon>
        <taxon>Spirochaetales</taxon>
        <taxon>Treponemataceae</taxon>
        <taxon>Treponema</taxon>
    </lineage>
</organism>
<evidence type="ECO:0000256" key="2">
    <source>
        <dbReference type="SAM" id="Phobius"/>
    </source>
</evidence>
<comment type="caution">
    <text evidence="4">The sequence shown here is derived from an EMBL/GenBank/DDBJ whole genome shotgun (WGS) entry which is preliminary data.</text>
</comment>
<dbReference type="RefSeq" id="WP_002703681.1">
    <property type="nucleotide sequence ID" value="NZ_AGRW01000043.1"/>
</dbReference>
<proteinExistence type="predicted"/>
<dbReference type="EMBL" id="AGRW01000043">
    <property type="protein sequence ID" value="EIC02047.1"/>
    <property type="molecule type" value="Genomic_DNA"/>
</dbReference>
<dbReference type="Proteomes" id="UP000003571">
    <property type="component" value="Unassembled WGS sequence"/>
</dbReference>
<feature type="domain" description="TP-1001-like C-terminal" evidence="3">
    <location>
        <begin position="157"/>
        <end position="361"/>
    </location>
</feature>
<feature type="transmembrane region" description="Helical" evidence="2">
    <location>
        <begin position="12"/>
        <end position="32"/>
    </location>
</feature>
<feature type="compositionally biased region" description="Polar residues" evidence="1">
    <location>
        <begin position="376"/>
        <end position="385"/>
    </location>
</feature>
<dbReference type="eggNOG" id="ENOG5033P4X">
    <property type="taxonomic scope" value="Bacteria"/>
</dbReference>
<sequence length="385" mass="41070">MKKGFVNGGIRAAIRFVASVALFSGAALMPVLPVSCKSSDDDELKIEGETTGSASEDGRITSPKVVACSAVSASAVQVSFSRKVSVEGITFTDADGSVFSIAGDSVSFDDSGLCARIALPVSTDVGSSYKLSMTVFDADGNSQSYEQEFYGYNAMPARLILSEVRTEYSKDKYCEFVELFALRGGNICGLTLDTATIDGKDSLFPFVFPSVNVSAGDYITVHMRNSGNVAGAVSEISDKTAAKAKDSSPTAWDLWVSTDDKLVGKNDIVLLEDGDSNILDGIIMSQSSKKEWSQKQRKICEELFSIGIWKSGIEISDVIHTDNTAQNSTVSRQNIAELSGLYLGKDDIPDFIPTRTEDWIVTKSADKKNPGATPGLPNSSVKAGN</sequence>
<reference evidence="4 5" key="1">
    <citation type="submission" date="2011-09" db="EMBL/GenBank/DDBJ databases">
        <title>The draft genome of Treponema saccharophilum DSM 2985.</title>
        <authorList>
            <consortium name="US DOE Joint Genome Institute (JGI-PGF)"/>
            <person name="Lucas S."/>
            <person name="Copeland A."/>
            <person name="Lapidus A."/>
            <person name="Glavina del Rio T."/>
            <person name="Dalin E."/>
            <person name="Tice H."/>
            <person name="Bruce D."/>
            <person name="Goodwin L."/>
            <person name="Pitluck S."/>
            <person name="Peters L."/>
            <person name="Kyrpides N."/>
            <person name="Mavromatis K."/>
            <person name="Ivanova N."/>
            <person name="Markowitz V."/>
            <person name="Cheng J.-F."/>
            <person name="Hugenholtz P."/>
            <person name="Woyke T."/>
            <person name="Wu D."/>
            <person name="Gronow S."/>
            <person name="Wellnitz S."/>
            <person name="Brambilla E."/>
            <person name="Klenk H.-P."/>
            <person name="Eisen J.A."/>
        </authorList>
    </citation>
    <scope>NUCLEOTIDE SEQUENCE [LARGE SCALE GENOMIC DNA]</scope>
    <source>
        <strain evidence="4 5">DSM 2985</strain>
    </source>
</reference>
<feature type="region of interest" description="Disordered" evidence="1">
    <location>
        <begin position="363"/>
        <end position="385"/>
    </location>
</feature>
<keyword evidence="5" id="KW-1185">Reference proteome</keyword>
<evidence type="ECO:0000259" key="3">
    <source>
        <dbReference type="Pfam" id="PF26342"/>
    </source>
</evidence>
<gene>
    <name evidence="4" type="ORF">TresaDRAFT_1383</name>
</gene>
<name>H7EJW0_9SPIR</name>
<keyword evidence="2" id="KW-0812">Transmembrane</keyword>
<accession>H7EJW0</accession>
<evidence type="ECO:0000313" key="4">
    <source>
        <dbReference type="EMBL" id="EIC02047.1"/>
    </source>
</evidence>
<dbReference type="OrthoDB" id="369743at2"/>